<reference evidence="3" key="1">
    <citation type="submission" date="2021-01" db="EMBL/GenBank/DDBJ databases">
        <authorList>
            <person name="Corre E."/>
            <person name="Pelletier E."/>
            <person name="Niang G."/>
            <person name="Scheremetjew M."/>
            <person name="Finn R."/>
            <person name="Kale V."/>
            <person name="Holt S."/>
            <person name="Cochrane G."/>
            <person name="Meng A."/>
            <person name="Brown T."/>
            <person name="Cohen L."/>
        </authorList>
    </citation>
    <scope>NUCLEOTIDE SEQUENCE</scope>
    <source>
        <strain evidence="3">CCMP 2712</strain>
    </source>
</reference>
<evidence type="ECO:0000259" key="2">
    <source>
        <dbReference type="Pfam" id="PF10159"/>
    </source>
</evidence>
<feature type="compositionally biased region" description="Polar residues" evidence="1">
    <location>
        <begin position="299"/>
        <end position="314"/>
    </location>
</feature>
<dbReference type="EMBL" id="HBKN01036019">
    <property type="protein sequence ID" value="CAE2322361.1"/>
    <property type="molecule type" value="Transcribed_RNA"/>
</dbReference>
<dbReference type="AlphaFoldDB" id="A0A7S4P3D7"/>
<dbReference type="PANTHER" id="PTHR14580">
    <property type="entry name" value="MULTIPLE MYELOMA TUMOR-ASSOCIATED PROTEIN 2 FAMILY MEMBER"/>
    <property type="match status" value="1"/>
</dbReference>
<evidence type="ECO:0000313" key="3">
    <source>
        <dbReference type="EMBL" id="CAE2322361.1"/>
    </source>
</evidence>
<evidence type="ECO:0000256" key="1">
    <source>
        <dbReference type="SAM" id="MobiDB-lite"/>
    </source>
</evidence>
<organism evidence="3">
    <name type="scientific">Guillardia theta</name>
    <name type="common">Cryptophyte</name>
    <name type="synonym">Cryptomonas phi</name>
    <dbReference type="NCBI Taxonomy" id="55529"/>
    <lineage>
        <taxon>Eukaryota</taxon>
        <taxon>Cryptophyceae</taxon>
        <taxon>Pyrenomonadales</taxon>
        <taxon>Geminigeraceae</taxon>
        <taxon>Guillardia</taxon>
    </lineage>
</organism>
<sequence length="340" mass="38277">MAIYNGPARGGTRGGKDQFDWSEIKEKHGDTVFQAQNYLGHSVKAAAGRWQKFKDLNWYVNETKVDLKKSGKTEIDMVKSRENDLMAQLLGEKPMERPEVALERAEKNKLFKKGNAEAGTIADGIASESFGERVEGLGFAPIKVENLQASLETQTHERQEGTQNINEILQNHLSGGNHGHKDDDTDHAALLASIEAGEWNSSTDHKGKSDKKLKKELKKAHKQEKKRLKAEKKDKKRKRDTRDHSDDEEWKRHKRPGQEHMSALERRLASASAPRTAYETSRDGERKRDNYDKQYHSMYGSTANPRSLANSGVGSQKAHLHRSKADPLERIAHGSQGPVL</sequence>
<gene>
    <name evidence="3" type="ORF">GTHE00462_LOCUS28112</name>
</gene>
<feature type="domain" description="Multiple myeloma tumor-associated protein 2-like N-terminal" evidence="2">
    <location>
        <begin position="11"/>
        <end position="91"/>
    </location>
</feature>
<feature type="compositionally biased region" description="Basic residues" evidence="1">
    <location>
        <begin position="208"/>
        <end position="239"/>
    </location>
</feature>
<feature type="compositionally biased region" description="Basic and acidic residues" evidence="1">
    <location>
        <begin position="280"/>
        <end position="295"/>
    </location>
</feature>
<dbReference type="Pfam" id="PF10159">
    <property type="entry name" value="MMtag"/>
    <property type="match status" value="1"/>
</dbReference>
<accession>A0A7S4P3D7</accession>
<name>A0A7S4P3D7_GUITH</name>
<dbReference type="InterPro" id="IPR039207">
    <property type="entry name" value="MMTAG2-like"/>
</dbReference>
<feature type="compositionally biased region" description="Basic and acidic residues" evidence="1">
    <location>
        <begin position="323"/>
        <end position="332"/>
    </location>
</feature>
<dbReference type="PANTHER" id="PTHR14580:SF0">
    <property type="entry name" value="MULTIPLE MYELOMA TUMOR-ASSOCIATED PROTEIN 2"/>
    <property type="match status" value="1"/>
</dbReference>
<proteinExistence type="predicted"/>
<feature type="region of interest" description="Disordered" evidence="1">
    <location>
        <begin position="200"/>
        <end position="340"/>
    </location>
</feature>
<protein>
    <recommendedName>
        <fullName evidence="2">Multiple myeloma tumor-associated protein 2-like N-terminal domain-containing protein</fullName>
    </recommendedName>
</protein>
<dbReference type="InterPro" id="IPR019315">
    <property type="entry name" value="MMTA2_N"/>
</dbReference>
<feature type="compositionally biased region" description="Basic and acidic residues" evidence="1">
    <location>
        <begin position="240"/>
        <end position="268"/>
    </location>
</feature>